<keyword evidence="2 5" id="KW-0694">RNA-binding</keyword>
<organism evidence="8 9">
    <name type="scientific">Candidatus Nitrosoglobus terrae</name>
    <dbReference type="NCBI Taxonomy" id="1630141"/>
    <lineage>
        <taxon>Bacteria</taxon>
        <taxon>Pseudomonadati</taxon>
        <taxon>Pseudomonadota</taxon>
        <taxon>Gammaproteobacteria</taxon>
        <taxon>Chromatiales</taxon>
        <taxon>Chromatiaceae</taxon>
        <taxon>Candidatus Nitrosoglobus</taxon>
    </lineage>
</organism>
<comment type="function">
    <text evidence="5">This is one of the proteins that binds to the 5S RNA in the ribosome where it forms part of the central protuberance.</text>
</comment>
<evidence type="ECO:0000313" key="8">
    <source>
        <dbReference type="EMBL" id="BAW81174.1"/>
    </source>
</evidence>
<feature type="domain" description="Large ribosomal subunit protein bL25 L25" evidence="6">
    <location>
        <begin position="7"/>
        <end position="95"/>
    </location>
</feature>
<dbReference type="EMBL" id="AP014836">
    <property type="protein sequence ID" value="BAW81174.1"/>
    <property type="molecule type" value="Genomic_DNA"/>
</dbReference>
<accession>A0A1Q2SPV6</accession>
<evidence type="ECO:0000256" key="5">
    <source>
        <dbReference type="HAMAP-Rule" id="MF_01334"/>
    </source>
</evidence>
<dbReference type="AlphaFoldDB" id="A0A1Q2SPV6"/>
<comment type="subunit">
    <text evidence="5">Part of the 50S ribosomal subunit; part of the 5S rRNA/L5/L18/L25 subcomplex. Contacts the 5S rRNA. Binds to the 5S rRNA independently of L5 and L18.</text>
</comment>
<dbReference type="Proteomes" id="UP000243679">
    <property type="component" value="Chromosome"/>
</dbReference>
<sequence length="205" mass="22514">MENLFELHADLRGDRGKGASRRLRRAGKVPAILYGAGEEAVSLVFDHNLLFRHLSHEAFYSHILTIHVNGKNEKVVLKALQRSPINPNKIVHLDLQRVSAVQKLSIKVPLHFIGHDVALAIKQEGGIVAHLLNDVEVSCFAKDLPEYIEVDLTNVKIGETLHLSDLKLPAGVEIPVLKLGEDHNQPVVAIHKPKSAQGDESEAAG</sequence>
<comment type="similarity">
    <text evidence="5">Belongs to the bacterial ribosomal protein bL25 family. CTC subfamily.</text>
</comment>
<dbReference type="HAMAP" id="MF_01334">
    <property type="entry name" value="Ribosomal_bL25_CTC"/>
    <property type="match status" value="1"/>
</dbReference>
<dbReference type="NCBIfam" id="NF004612">
    <property type="entry name" value="PRK05943.1"/>
    <property type="match status" value="1"/>
</dbReference>
<dbReference type="InterPro" id="IPR037121">
    <property type="entry name" value="Ribosomal_bL25_C"/>
</dbReference>
<dbReference type="Gene3D" id="2.40.240.10">
    <property type="entry name" value="Ribosomal Protein L25, Chain P"/>
    <property type="match status" value="1"/>
</dbReference>
<dbReference type="CDD" id="cd00495">
    <property type="entry name" value="Ribosomal_L25_TL5_CTC"/>
    <property type="match status" value="1"/>
</dbReference>
<dbReference type="Pfam" id="PF14693">
    <property type="entry name" value="Ribosomal_TL5_C"/>
    <property type="match status" value="1"/>
</dbReference>
<dbReference type="InterPro" id="IPR011035">
    <property type="entry name" value="Ribosomal_bL25/Gln-tRNA_synth"/>
</dbReference>
<protein>
    <recommendedName>
        <fullName evidence="5">Large ribosomal subunit protein bL25</fullName>
    </recommendedName>
    <alternativeName>
        <fullName evidence="5">General stress protein CTC</fullName>
    </alternativeName>
</protein>
<evidence type="ECO:0000259" key="6">
    <source>
        <dbReference type="Pfam" id="PF01386"/>
    </source>
</evidence>
<dbReference type="RefSeq" id="WP_096527642.1">
    <property type="nucleotide sequence ID" value="NZ_AP014836.1"/>
</dbReference>
<dbReference type="SUPFAM" id="SSF50715">
    <property type="entry name" value="Ribosomal protein L25-like"/>
    <property type="match status" value="1"/>
</dbReference>
<dbReference type="InterPro" id="IPR020056">
    <property type="entry name" value="Rbsml_bL25/Gln-tRNA_synth_N"/>
</dbReference>
<dbReference type="GO" id="GO:0006412">
    <property type="term" value="P:translation"/>
    <property type="evidence" value="ECO:0007669"/>
    <property type="project" value="UniProtKB-UniRule"/>
</dbReference>
<dbReference type="InterPro" id="IPR020930">
    <property type="entry name" value="Ribosomal_uL5_bac-type"/>
</dbReference>
<evidence type="ECO:0000259" key="7">
    <source>
        <dbReference type="Pfam" id="PF14693"/>
    </source>
</evidence>
<proteinExistence type="inferred from homology"/>
<dbReference type="Gene3D" id="2.170.120.20">
    <property type="entry name" value="Ribosomal protein L25, beta domain"/>
    <property type="match status" value="1"/>
</dbReference>
<dbReference type="PANTHER" id="PTHR33284">
    <property type="entry name" value="RIBOSOMAL PROTEIN L25/GLN-TRNA SYNTHETASE, ANTI-CODON-BINDING DOMAIN-CONTAINING PROTEIN"/>
    <property type="match status" value="1"/>
</dbReference>
<dbReference type="NCBIfam" id="NF004130">
    <property type="entry name" value="PRK05618.1-5"/>
    <property type="match status" value="1"/>
</dbReference>
<feature type="domain" description="Large ribosomal subunit protein bL25 beta" evidence="7">
    <location>
        <begin position="103"/>
        <end position="194"/>
    </location>
</feature>
<dbReference type="InterPro" id="IPR029751">
    <property type="entry name" value="Ribosomal_L25_dom"/>
</dbReference>
<dbReference type="InterPro" id="IPR001021">
    <property type="entry name" value="Ribosomal_bL25_long"/>
</dbReference>
<dbReference type="KEGG" id="ntt:TAO_1804"/>
<dbReference type="OrthoDB" id="9806411at2"/>
<dbReference type="PANTHER" id="PTHR33284:SF1">
    <property type="entry name" value="RIBOSOMAL PROTEIN L25_GLN-TRNA SYNTHETASE, ANTI-CODON-BINDING DOMAIN-CONTAINING PROTEIN"/>
    <property type="match status" value="1"/>
</dbReference>
<dbReference type="GO" id="GO:0003735">
    <property type="term" value="F:structural constituent of ribosome"/>
    <property type="evidence" value="ECO:0007669"/>
    <property type="project" value="InterPro"/>
</dbReference>
<evidence type="ECO:0000256" key="2">
    <source>
        <dbReference type="ARBA" id="ARBA00022884"/>
    </source>
</evidence>
<dbReference type="NCBIfam" id="TIGR00731">
    <property type="entry name" value="bL25_bact_ctc"/>
    <property type="match status" value="1"/>
</dbReference>
<name>A0A1Q2SPV6_9GAMM</name>
<reference evidence="8 9" key="1">
    <citation type="journal article" date="2017" name="ISME J.">
        <title>An acid-tolerant ammonia-oxidizing ?-proteobacterium from soil.</title>
        <authorList>
            <person name="Hayatsu M."/>
            <person name="Tago K."/>
            <person name="Uchiyama I."/>
            <person name="Toyoda A."/>
            <person name="Wang Y."/>
            <person name="Shimomura Y."/>
            <person name="Okubo T."/>
            <person name="Kurisu F."/>
            <person name="Hirono Y."/>
            <person name="Nonaka K."/>
            <person name="Akiyama H."/>
            <person name="Itoh T."/>
            <person name="Takami H."/>
        </authorList>
    </citation>
    <scope>NUCLEOTIDE SEQUENCE [LARGE SCALE GENOMIC DNA]</scope>
    <source>
        <strain evidence="8 9">TAO100</strain>
    </source>
</reference>
<evidence type="ECO:0000256" key="3">
    <source>
        <dbReference type="ARBA" id="ARBA00022980"/>
    </source>
</evidence>
<keyword evidence="3 5" id="KW-0689">Ribosomal protein</keyword>
<dbReference type="GO" id="GO:0008097">
    <property type="term" value="F:5S rRNA binding"/>
    <property type="evidence" value="ECO:0007669"/>
    <property type="project" value="InterPro"/>
</dbReference>
<keyword evidence="9" id="KW-1185">Reference proteome</keyword>
<dbReference type="GO" id="GO:0022625">
    <property type="term" value="C:cytosolic large ribosomal subunit"/>
    <property type="evidence" value="ECO:0007669"/>
    <property type="project" value="TreeGrafter"/>
</dbReference>
<keyword evidence="4 5" id="KW-0687">Ribonucleoprotein</keyword>
<dbReference type="NCBIfam" id="NF004128">
    <property type="entry name" value="PRK05618.1-2"/>
    <property type="match status" value="1"/>
</dbReference>
<evidence type="ECO:0000256" key="4">
    <source>
        <dbReference type="ARBA" id="ARBA00023274"/>
    </source>
</evidence>
<dbReference type="InterPro" id="IPR020057">
    <property type="entry name" value="Ribosomal_bL25_b-dom"/>
</dbReference>
<evidence type="ECO:0000256" key="1">
    <source>
        <dbReference type="ARBA" id="ARBA00022730"/>
    </source>
</evidence>
<dbReference type="Pfam" id="PF01386">
    <property type="entry name" value="Ribosomal_L25p"/>
    <property type="match status" value="1"/>
</dbReference>
<gene>
    <name evidence="5" type="primary">rplY</name>
    <name evidence="5" type="synonym">ctc</name>
    <name evidence="8" type="ORF">TAO_1804</name>
</gene>
<evidence type="ECO:0000313" key="9">
    <source>
        <dbReference type="Proteomes" id="UP000243679"/>
    </source>
</evidence>
<keyword evidence="1 5" id="KW-0699">rRNA-binding</keyword>